<sequence length="71" mass="7967">MIHLLLLSIILLEGLSRFMLVSICGSSSCDFNYSIILMLHSDTVNCDFIIHSSNFPTSVIKLKSSFKCQIQ</sequence>
<organism evidence="2 3">
    <name type="scientific">Kalanchoe fedtschenkoi</name>
    <name type="common">Lavender scallops</name>
    <name type="synonym">South American air plant</name>
    <dbReference type="NCBI Taxonomy" id="63787"/>
    <lineage>
        <taxon>Eukaryota</taxon>
        <taxon>Viridiplantae</taxon>
        <taxon>Streptophyta</taxon>
        <taxon>Embryophyta</taxon>
        <taxon>Tracheophyta</taxon>
        <taxon>Spermatophyta</taxon>
        <taxon>Magnoliopsida</taxon>
        <taxon>eudicotyledons</taxon>
        <taxon>Gunneridae</taxon>
        <taxon>Pentapetalae</taxon>
        <taxon>Saxifragales</taxon>
        <taxon>Crassulaceae</taxon>
        <taxon>Kalanchoe</taxon>
    </lineage>
</organism>
<accession>A0A7N0UYH0</accession>
<evidence type="ECO:0000313" key="2">
    <source>
        <dbReference type="EnsemblPlants" id="Kaladp0094s0021.1.v1.1.CDS.1"/>
    </source>
</evidence>
<feature type="signal peptide" evidence="1">
    <location>
        <begin position="1"/>
        <end position="16"/>
    </location>
</feature>
<feature type="chain" id="PRO_5029893320" description="Secreted protein" evidence="1">
    <location>
        <begin position="17"/>
        <end position="71"/>
    </location>
</feature>
<protein>
    <recommendedName>
        <fullName evidence="4">Secreted protein</fullName>
    </recommendedName>
</protein>
<proteinExistence type="predicted"/>
<keyword evidence="3" id="KW-1185">Reference proteome</keyword>
<dbReference type="EnsemblPlants" id="Kaladp0094s0021.1.v1.1">
    <property type="protein sequence ID" value="Kaladp0094s0021.1.v1.1.CDS.1"/>
    <property type="gene ID" value="Kaladp0094s0021.v1.1"/>
</dbReference>
<reference evidence="2" key="1">
    <citation type="submission" date="2021-01" db="UniProtKB">
        <authorList>
            <consortium name="EnsemblPlants"/>
        </authorList>
    </citation>
    <scope>IDENTIFICATION</scope>
</reference>
<name>A0A7N0UYH0_KALFE</name>
<evidence type="ECO:0000256" key="1">
    <source>
        <dbReference type="SAM" id="SignalP"/>
    </source>
</evidence>
<keyword evidence="1" id="KW-0732">Signal</keyword>
<evidence type="ECO:0008006" key="4">
    <source>
        <dbReference type="Google" id="ProtNLM"/>
    </source>
</evidence>
<evidence type="ECO:0000313" key="3">
    <source>
        <dbReference type="Proteomes" id="UP000594263"/>
    </source>
</evidence>
<dbReference type="AlphaFoldDB" id="A0A7N0UYH0"/>
<dbReference type="Gramene" id="Kaladp0094s0021.1.v1.1">
    <property type="protein sequence ID" value="Kaladp0094s0021.1.v1.1.CDS.1"/>
    <property type="gene ID" value="Kaladp0094s0021.v1.1"/>
</dbReference>
<dbReference type="Proteomes" id="UP000594263">
    <property type="component" value="Unplaced"/>
</dbReference>